<dbReference type="InterPro" id="IPR002389">
    <property type="entry name" value="ANX2"/>
</dbReference>
<dbReference type="FunFam" id="1.10.220.10:FF:000002">
    <property type="entry name" value="Annexin"/>
    <property type="match status" value="1"/>
</dbReference>
<dbReference type="InterPro" id="IPR001464">
    <property type="entry name" value="Annexin"/>
</dbReference>
<keyword evidence="6" id="KW-0677">Repeat</keyword>
<evidence type="ECO:0000256" key="1">
    <source>
        <dbReference type="ARBA" id="ARBA00004302"/>
    </source>
</evidence>
<dbReference type="Gene3D" id="1.10.220.10">
    <property type="entry name" value="Annexin"/>
    <property type="match status" value="3"/>
</dbReference>
<evidence type="ECO:0000256" key="9">
    <source>
        <dbReference type="ARBA" id="ARBA00023216"/>
    </source>
</evidence>
<dbReference type="SUPFAM" id="SSF47874">
    <property type="entry name" value="Annexin"/>
    <property type="match status" value="1"/>
</dbReference>
<dbReference type="Pfam" id="PF00191">
    <property type="entry name" value="Annexin"/>
    <property type="match status" value="3"/>
</dbReference>
<dbReference type="GO" id="GO:0005886">
    <property type="term" value="C:plasma membrane"/>
    <property type="evidence" value="ECO:0000318"/>
    <property type="project" value="GO_Central"/>
</dbReference>
<keyword evidence="8" id="KW-0084">Basement membrane</keyword>
<reference evidence="11 12" key="1">
    <citation type="journal article" date="2005" name="Nature">
        <title>Initial sequence of the chimpanzee genome and comparison with the human genome.</title>
        <authorList>
            <consortium name="Chimpanzee sequencing and analysis consortium"/>
        </authorList>
    </citation>
    <scope>NUCLEOTIDE SEQUENCE [LARGE SCALE GENOMIC DNA]</scope>
</reference>
<comment type="subcellular location">
    <subcellularLocation>
        <location evidence="1">Secreted</location>
        <location evidence="1">Extracellular space</location>
        <location evidence="1">Extracellular matrix</location>
        <location evidence="1">Basement membrane</location>
    </subcellularLocation>
</comment>
<evidence type="ECO:0000313" key="11">
    <source>
        <dbReference type="Ensembl" id="ENSPTRP00000066340.1"/>
    </source>
</evidence>
<evidence type="ECO:0000256" key="5">
    <source>
        <dbReference type="ARBA" id="ARBA00022553"/>
    </source>
</evidence>
<proteinExistence type="inferred from homology"/>
<dbReference type="PROSITE" id="PS51897">
    <property type="entry name" value="ANNEXIN_2"/>
    <property type="match status" value="3"/>
</dbReference>
<dbReference type="GeneTree" id="ENSGT00940000154257"/>
<name>A0A2I3RNX6_PANTR</name>
<dbReference type="Proteomes" id="UP000002277">
    <property type="component" value="Chromosome 10"/>
</dbReference>
<dbReference type="GO" id="GO:0005509">
    <property type="term" value="F:calcium ion binding"/>
    <property type="evidence" value="ECO:0007669"/>
    <property type="project" value="InterPro"/>
</dbReference>
<dbReference type="GO" id="GO:0001786">
    <property type="term" value="F:phosphatidylserine binding"/>
    <property type="evidence" value="ECO:0000318"/>
    <property type="project" value="GO_Central"/>
</dbReference>
<dbReference type="AlphaFoldDB" id="A0A2I3RNX6"/>
<protein>
    <recommendedName>
        <fullName evidence="13">Annexin</fullName>
    </recommendedName>
</protein>
<dbReference type="EMBL" id="AACZ04022716">
    <property type="status" value="NOT_ANNOTATED_CDS"/>
    <property type="molecule type" value="Genomic_DNA"/>
</dbReference>
<evidence type="ECO:0000256" key="6">
    <source>
        <dbReference type="ARBA" id="ARBA00022737"/>
    </source>
</evidence>
<evidence type="ECO:0000256" key="3">
    <source>
        <dbReference type="ARBA" id="ARBA00022525"/>
    </source>
</evidence>
<dbReference type="GO" id="GO:0005604">
    <property type="term" value="C:basement membrane"/>
    <property type="evidence" value="ECO:0007669"/>
    <property type="project" value="UniProtKB-SubCell"/>
</dbReference>
<dbReference type="Bgee" id="ENSPTRG00000047641">
    <property type="expression patterns" value="Expressed in Brodmann (1909) area 10 and 5 other cell types or tissues"/>
</dbReference>
<evidence type="ECO:0000313" key="12">
    <source>
        <dbReference type="Proteomes" id="UP000002277"/>
    </source>
</evidence>
<organism evidence="11 12">
    <name type="scientific">Pan troglodytes</name>
    <name type="common">Chimpanzee</name>
    <dbReference type="NCBI Taxonomy" id="9598"/>
    <lineage>
        <taxon>Eukaryota</taxon>
        <taxon>Metazoa</taxon>
        <taxon>Chordata</taxon>
        <taxon>Craniata</taxon>
        <taxon>Vertebrata</taxon>
        <taxon>Euteleostomi</taxon>
        <taxon>Mammalia</taxon>
        <taxon>Eutheria</taxon>
        <taxon>Euarchontoglires</taxon>
        <taxon>Primates</taxon>
        <taxon>Haplorrhini</taxon>
        <taxon>Catarrhini</taxon>
        <taxon>Hominidae</taxon>
        <taxon>Pan</taxon>
    </lineage>
</organism>
<dbReference type="GO" id="GO:0005544">
    <property type="term" value="F:calcium-dependent phospholipid binding"/>
    <property type="evidence" value="ECO:0000318"/>
    <property type="project" value="GO_Central"/>
</dbReference>
<reference evidence="11" key="2">
    <citation type="submission" date="2025-08" db="UniProtKB">
        <authorList>
            <consortium name="Ensembl"/>
        </authorList>
    </citation>
    <scope>IDENTIFICATION</scope>
</reference>
<keyword evidence="5" id="KW-0597">Phosphoprotein</keyword>
<evidence type="ECO:0008006" key="13">
    <source>
        <dbReference type="Google" id="ProtNLM"/>
    </source>
</evidence>
<dbReference type="GO" id="GO:0007155">
    <property type="term" value="P:cell adhesion"/>
    <property type="evidence" value="ECO:0000318"/>
    <property type="project" value="GO_Central"/>
</dbReference>
<sequence length="325" mass="37439">MYTTYEILCKLSLEGDHSTPSGAYGPVKAYTNFDAEGDALNIERTIRTKGVGTFTIVNILTNSRNARREDVAFAYTEVSLTGHLETVILGLLKTSAQYDASELKASMKGLGTEEDSLVEVICSTTNQELQEINRVYKEMYKTDLEKDIISDTYGDFCKLMFALANVRRPEDGSVIDYELIDQDARDFCDAGVKRKRTDVPKWISMMTEQSMSHLQKVFDRYKSYSPSRESIRKEVKGDLENAFLNLVQCIQNKPLYFADWLYYSMKGKGTQDKVLIRIIVSRSEVYMLKIRSEFKRKYGMSPYYYIQQDTKNDYPESTAVPVWWR</sequence>
<dbReference type="InterPro" id="IPR018502">
    <property type="entry name" value="Annexin_repeat"/>
</dbReference>
<dbReference type="GO" id="GO:0005737">
    <property type="term" value="C:cytoplasm"/>
    <property type="evidence" value="ECO:0000318"/>
    <property type="project" value="GO_Central"/>
</dbReference>
<dbReference type="FunFam" id="1.10.220.10:FF:000003">
    <property type="entry name" value="Annexin"/>
    <property type="match status" value="1"/>
</dbReference>
<dbReference type="GO" id="GO:0010756">
    <property type="term" value="P:positive regulation of plasminogen activation"/>
    <property type="evidence" value="ECO:0000318"/>
    <property type="project" value="GO_Central"/>
</dbReference>
<evidence type="ECO:0000256" key="4">
    <source>
        <dbReference type="ARBA" id="ARBA00022530"/>
    </source>
</evidence>
<dbReference type="PRINTS" id="PR00196">
    <property type="entry name" value="ANNEXIN"/>
</dbReference>
<dbReference type="GO" id="GO:0012506">
    <property type="term" value="C:vesicle membrane"/>
    <property type="evidence" value="ECO:0000318"/>
    <property type="project" value="GO_Central"/>
</dbReference>
<dbReference type="Ensembl" id="ENSPTRT00000099647.1">
    <property type="protein sequence ID" value="ENSPTRP00000066340.1"/>
    <property type="gene ID" value="ENSPTRG00000047641.1"/>
</dbReference>
<dbReference type="SMART" id="SM00335">
    <property type="entry name" value="ANX"/>
    <property type="match status" value="3"/>
</dbReference>
<dbReference type="GO" id="GO:0005634">
    <property type="term" value="C:nucleus"/>
    <property type="evidence" value="ECO:0000318"/>
    <property type="project" value="GO_Central"/>
</dbReference>
<dbReference type="PRINTS" id="PR00198">
    <property type="entry name" value="ANNEXINII"/>
</dbReference>
<evidence type="ECO:0000256" key="2">
    <source>
        <dbReference type="ARBA" id="ARBA00007831"/>
    </source>
</evidence>
<keyword evidence="12" id="KW-1185">Reference proteome</keyword>
<keyword evidence="3" id="KW-0964">Secreted</keyword>
<dbReference type="PANTHER" id="PTHR10502:SF189">
    <property type="entry name" value="ANNEXIN"/>
    <property type="match status" value="1"/>
</dbReference>
<evidence type="ECO:0000256" key="8">
    <source>
        <dbReference type="ARBA" id="ARBA00022869"/>
    </source>
</evidence>
<dbReference type="PANTHER" id="PTHR10502">
    <property type="entry name" value="ANNEXIN"/>
    <property type="match status" value="1"/>
</dbReference>
<keyword evidence="10" id="KW-0111">Calcium/phospholipid-binding</keyword>
<dbReference type="GO" id="GO:0004859">
    <property type="term" value="F:phospholipase inhibitor activity"/>
    <property type="evidence" value="ECO:0007669"/>
    <property type="project" value="InterPro"/>
</dbReference>
<keyword evidence="9" id="KW-0041">Annexin</keyword>
<dbReference type="GO" id="GO:0008092">
    <property type="term" value="F:cytoskeletal protein binding"/>
    <property type="evidence" value="ECO:0007669"/>
    <property type="project" value="InterPro"/>
</dbReference>
<keyword evidence="4" id="KW-0272">Extracellular matrix</keyword>
<dbReference type="InterPro" id="IPR037104">
    <property type="entry name" value="Annexin_sf"/>
</dbReference>
<dbReference type="OMA" id="QQDTKND"/>
<dbReference type="InParanoid" id="A0A2I3RNX6"/>
<evidence type="ECO:0000256" key="7">
    <source>
        <dbReference type="ARBA" id="ARBA00022837"/>
    </source>
</evidence>
<evidence type="ECO:0000256" key="10">
    <source>
        <dbReference type="ARBA" id="ARBA00023302"/>
    </source>
</evidence>
<dbReference type="FunFam" id="1.10.220.10:FF:000001">
    <property type="entry name" value="Annexin"/>
    <property type="match status" value="1"/>
</dbReference>
<reference evidence="11" key="3">
    <citation type="submission" date="2025-09" db="UniProtKB">
        <authorList>
            <consortium name="Ensembl"/>
        </authorList>
    </citation>
    <scope>IDENTIFICATION</scope>
</reference>
<keyword evidence="7" id="KW-0106">Calcium</keyword>
<comment type="similarity">
    <text evidence="2">Belongs to the annexin family.</text>
</comment>
<accession>A0A2I3RNX6</accession>